<dbReference type="HOGENOM" id="CLU_356355_0_0_3"/>
<proteinExistence type="predicted"/>
<gene>
    <name evidence="2" type="ordered locus">Tery_1701</name>
</gene>
<dbReference type="AlphaFoldDB" id="Q114V8"/>
<sequence length="787" mass="91636">MRSREWRTRRNRFRRMYDDRWRDLTPDLMFPIDAPERTRELSFNVKNNTAMPGIGESMRFAARLGIGRHVPCFVFFTDIGELTIDVFPVGNLSADEAFYQMRYWIDDFYQENQVSLNKWNQVEQDIISFISSIDRSLTDIKDWINKSERLWDELILVAQIIEKLRKLGQQTTDYKSLIDNLSTSSWRCNRIVSDCRVRLESISKKREKHQLEQENLKVAINKLKTISISTNIYDECLLAASQLLTSKASKILEKAAKRIKQKSNSKFISLENQLFQWWGNTKKCIPSFNKFKKAHKKQSELHTQSHEILKYKYNNYNNFIASIFELPFSDRQEIFLEKAKLLCDESDIDFSEYSLQLTEFFTQLHTQVPKWIDGTNLKISILFPFKSRDSISFDTVMASIGYEHPISQMIRENMTVEQKKKKEKLVSETERIVLQYRDEALAELIKLRKQPLDVSTEEIDTYSTCLDNMYNLRNEIENELINLANSSSSLEKSLRLVEPKDIENFLKLLNEYRETTNKFFYPYKKNPRIQQVNIDQPLPQIFELKLRENHLNTSNTRARELEQKLAKTIPNSENGVKLLQNVQQKSYTVTPKARLVSEILKIKESPQNSSRPNSVPPIFSDSNYPENFEEILCGLNDQELRILSNSIAKLDLDAVVGSREEIINIILTIVGLLPSRELTTHRQYANRPINLEVSTMTESKNVEVEMNFNSQVIGATGKNEGIININTSDRQILAEAAEEIQKLLRQLEKTNPSATELEQVAYVDVTVYPSHQATNHCCFKGGRWNCN</sequence>
<dbReference type="EMBL" id="CP000393">
    <property type="protein sequence ID" value="ABG50966.1"/>
    <property type="molecule type" value="Genomic_DNA"/>
</dbReference>
<feature type="coiled-coil region" evidence="1">
    <location>
        <begin position="466"/>
        <end position="493"/>
    </location>
</feature>
<feature type="coiled-coil region" evidence="1">
    <location>
        <begin position="730"/>
        <end position="757"/>
    </location>
</feature>
<protein>
    <submittedName>
        <fullName evidence="2">Uncharacterized protein</fullName>
    </submittedName>
</protein>
<keyword evidence="1" id="KW-0175">Coiled coil</keyword>
<evidence type="ECO:0000313" key="2">
    <source>
        <dbReference type="EMBL" id="ABG50966.1"/>
    </source>
</evidence>
<accession>Q114V8</accession>
<evidence type="ECO:0000256" key="1">
    <source>
        <dbReference type="SAM" id="Coils"/>
    </source>
</evidence>
<name>Q114V8_TRIEI</name>
<dbReference type="KEGG" id="ter:Tery_1701"/>
<organism evidence="2">
    <name type="scientific">Trichodesmium erythraeum (strain IMS101)</name>
    <dbReference type="NCBI Taxonomy" id="203124"/>
    <lineage>
        <taxon>Bacteria</taxon>
        <taxon>Bacillati</taxon>
        <taxon>Cyanobacteriota</taxon>
        <taxon>Cyanophyceae</taxon>
        <taxon>Oscillatoriophycideae</taxon>
        <taxon>Oscillatoriales</taxon>
        <taxon>Microcoleaceae</taxon>
        <taxon>Trichodesmium</taxon>
    </lineage>
</organism>
<reference evidence="2" key="1">
    <citation type="submission" date="2006-06" db="EMBL/GenBank/DDBJ databases">
        <title>Complete sequence of Trichodesmium erythraeum IMS101.</title>
        <authorList>
            <consortium name="US DOE Joint Genome Institute"/>
            <person name="Copeland A."/>
            <person name="Lucas S."/>
            <person name="Lapidus A."/>
            <person name="Barry K."/>
            <person name="Detter J.C."/>
            <person name="Glavina del Rio T."/>
            <person name="Hammon N."/>
            <person name="Israni S."/>
            <person name="Dalin E."/>
            <person name="Tice H."/>
            <person name="Pitluck S."/>
            <person name="Kiss H."/>
            <person name="Munk A.C."/>
            <person name="Brettin T."/>
            <person name="Bruce D."/>
            <person name="Han C."/>
            <person name="Tapia R."/>
            <person name="Gilna P."/>
            <person name="Schmutz J."/>
            <person name="Larimer F."/>
            <person name="Land M."/>
            <person name="Hauser L."/>
            <person name="Kyrpides N."/>
            <person name="Kim E."/>
            <person name="Richardson P."/>
        </authorList>
    </citation>
    <scope>NUCLEOTIDE SEQUENCE [LARGE SCALE GENOMIC DNA]</scope>
    <source>
        <strain evidence="2">IMS101</strain>
    </source>
</reference>
<dbReference type="eggNOG" id="ENOG502ZJ2Q">
    <property type="taxonomic scope" value="Bacteria"/>
</dbReference>